<gene>
    <name evidence="1" type="ORF">Tci_616614</name>
</gene>
<feature type="non-terminal residue" evidence="1">
    <location>
        <position position="309"/>
    </location>
</feature>
<reference evidence="1" key="1">
    <citation type="journal article" date="2019" name="Sci. Rep.">
        <title>Draft genome of Tanacetum cinerariifolium, the natural source of mosquito coil.</title>
        <authorList>
            <person name="Yamashiro T."/>
            <person name="Shiraishi A."/>
            <person name="Satake H."/>
            <person name="Nakayama K."/>
        </authorList>
    </citation>
    <scope>NUCLEOTIDE SEQUENCE</scope>
</reference>
<proteinExistence type="predicted"/>
<sequence>MAKLAFCDYHNMVAILEKTEHNTDFHQIVDFLEASYVRMPFGLCNALGTFQRNKMLQGIPTASDGDLPASAFSYAPTETLIPRRLTRRAIWIAQSKALSPVADKPASLLRDDRQGEAFPTVTSLDAGQDRENIAKTYAMPHESSPRPKLKISTWKYLGADKSTELGSNDTEEMVNVLSSMEAANILSSGGAAASVSPADVFPTADVPTVIGSFSTVSAIFTTSSVVTSYTRRSRGITIGSSQPMRIPIIRANDKGKEKVIETKVPKKRKIQEQIDAQVAREMEEEFARENQRLSKQLARDSEIARIHAE</sequence>
<organism evidence="1">
    <name type="scientific">Tanacetum cinerariifolium</name>
    <name type="common">Dalmatian daisy</name>
    <name type="synonym">Chrysanthemum cinerariifolium</name>
    <dbReference type="NCBI Taxonomy" id="118510"/>
    <lineage>
        <taxon>Eukaryota</taxon>
        <taxon>Viridiplantae</taxon>
        <taxon>Streptophyta</taxon>
        <taxon>Embryophyta</taxon>
        <taxon>Tracheophyta</taxon>
        <taxon>Spermatophyta</taxon>
        <taxon>Magnoliopsida</taxon>
        <taxon>eudicotyledons</taxon>
        <taxon>Gunneridae</taxon>
        <taxon>Pentapetalae</taxon>
        <taxon>asterids</taxon>
        <taxon>campanulids</taxon>
        <taxon>Asterales</taxon>
        <taxon>Asteraceae</taxon>
        <taxon>Asteroideae</taxon>
        <taxon>Anthemideae</taxon>
        <taxon>Anthemidinae</taxon>
        <taxon>Tanacetum</taxon>
    </lineage>
</organism>
<accession>A0A699JLH6</accession>
<comment type="caution">
    <text evidence="1">The sequence shown here is derived from an EMBL/GenBank/DDBJ whole genome shotgun (WGS) entry which is preliminary data.</text>
</comment>
<name>A0A699JLH6_TANCI</name>
<dbReference type="EMBL" id="BKCJ010425502">
    <property type="protein sequence ID" value="GFA44642.1"/>
    <property type="molecule type" value="Genomic_DNA"/>
</dbReference>
<evidence type="ECO:0000313" key="1">
    <source>
        <dbReference type="EMBL" id="GFA44642.1"/>
    </source>
</evidence>
<dbReference type="AlphaFoldDB" id="A0A699JLH6"/>
<protein>
    <submittedName>
        <fullName evidence="1">Uncharacterized protein</fullName>
    </submittedName>
</protein>